<dbReference type="Pfam" id="PF08479">
    <property type="entry name" value="POTRA_2"/>
    <property type="match status" value="1"/>
</dbReference>
<evidence type="ECO:0000313" key="7">
    <source>
        <dbReference type="EMBL" id="VVE69534.1"/>
    </source>
</evidence>
<name>A0A5E5A7H3_9BURK</name>
<dbReference type="InterPro" id="IPR051544">
    <property type="entry name" value="TPS_OM_transporter"/>
</dbReference>
<evidence type="ECO:0000256" key="1">
    <source>
        <dbReference type="ARBA" id="ARBA00022452"/>
    </source>
</evidence>
<keyword evidence="8" id="KW-1185">Reference proteome</keyword>
<dbReference type="InterPro" id="IPR013686">
    <property type="entry name" value="Polypept-transport_assoc_ShlB"/>
</dbReference>
<protein>
    <submittedName>
        <fullName evidence="7">Hemolysin transporter protein ShlB</fullName>
    </submittedName>
</protein>
<evidence type="ECO:0000256" key="3">
    <source>
        <dbReference type="ARBA" id="ARBA00023237"/>
    </source>
</evidence>
<feature type="domain" description="Polypeptide-transport-associated ShlB-type" evidence="5">
    <location>
        <begin position="53"/>
        <end position="108"/>
    </location>
</feature>
<dbReference type="Pfam" id="PF03865">
    <property type="entry name" value="ShlB"/>
    <property type="match status" value="1"/>
</dbReference>
<feature type="domain" description="Haemolysin activator HlyB C-terminal" evidence="4">
    <location>
        <begin position="169"/>
        <end position="483"/>
    </location>
</feature>
<organism evidence="7 8">
    <name type="scientific">Pandoraea anapnoica</name>
    <dbReference type="NCBI Taxonomy" id="2508301"/>
    <lineage>
        <taxon>Bacteria</taxon>
        <taxon>Pseudomonadati</taxon>
        <taxon>Pseudomonadota</taxon>
        <taxon>Betaproteobacteria</taxon>
        <taxon>Burkholderiales</taxon>
        <taxon>Burkholderiaceae</taxon>
        <taxon>Pandoraea</taxon>
    </lineage>
</organism>
<dbReference type="InterPro" id="IPR005565">
    <property type="entry name" value="Hemolysn_activator_HlyB_C"/>
</dbReference>
<keyword evidence="3" id="KW-0998">Cell outer membrane</keyword>
<dbReference type="AlphaFoldDB" id="A0A5E5A7H3"/>
<reference evidence="7 8" key="1">
    <citation type="submission" date="2019-08" db="EMBL/GenBank/DDBJ databases">
        <authorList>
            <person name="Peeters C."/>
        </authorList>
    </citation>
    <scope>NUCLEOTIDE SEQUENCE [LARGE SCALE GENOMIC DNA]</scope>
    <source>
        <strain evidence="7 8">LMG 31117</strain>
    </source>
</reference>
<proteinExistence type="predicted"/>
<keyword evidence="1" id="KW-0472">Membrane</keyword>
<feature type="domain" description="ShlB POTRA" evidence="6">
    <location>
        <begin position="110"/>
        <end position="162"/>
    </location>
</feature>
<dbReference type="PANTHER" id="PTHR34597">
    <property type="entry name" value="SLR1661 PROTEIN"/>
    <property type="match status" value="1"/>
</dbReference>
<evidence type="ECO:0000259" key="6">
    <source>
        <dbReference type="Pfam" id="PF17287"/>
    </source>
</evidence>
<keyword evidence="1" id="KW-1134">Transmembrane beta strand</keyword>
<dbReference type="PIRSF" id="PIRSF029745">
    <property type="entry name" value="FhaC"/>
    <property type="match status" value="1"/>
</dbReference>
<accession>A0A5E5A7H3</accession>
<dbReference type="GO" id="GO:0008320">
    <property type="term" value="F:protein transmembrane transporter activity"/>
    <property type="evidence" value="ECO:0007669"/>
    <property type="project" value="TreeGrafter"/>
</dbReference>
<gene>
    <name evidence="7" type="primary">shlB</name>
    <name evidence="7" type="ORF">PAN31117_03361</name>
</gene>
<keyword evidence="2" id="KW-0812">Transmembrane</keyword>
<dbReference type="Proteomes" id="UP000383122">
    <property type="component" value="Unassembled WGS sequence"/>
</dbReference>
<dbReference type="PANTHER" id="PTHR34597:SF3">
    <property type="entry name" value="OUTER MEMBRANE TRANSPORTER CDIB"/>
    <property type="match status" value="1"/>
</dbReference>
<dbReference type="GO" id="GO:0046819">
    <property type="term" value="P:protein secretion by the type V secretion system"/>
    <property type="evidence" value="ECO:0007669"/>
    <property type="project" value="TreeGrafter"/>
</dbReference>
<dbReference type="Gene3D" id="2.40.160.50">
    <property type="entry name" value="membrane protein fhac: a member of the omp85/tpsb transporter family"/>
    <property type="match status" value="1"/>
</dbReference>
<dbReference type="GO" id="GO:0098046">
    <property type="term" value="C:type V protein secretion system complex"/>
    <property type="evidence" value="ECO:0007669"/>
    <property type="project" value="TreeGrafter"/>
</dbReference>
<evidence type="ECO:0000259" key="4">
    <source>
        <dbReference type="Pfam" id="PF03865"/>
    </source>
</evidence>
<evidence type="ECO:0000313" key="8">
    <source>
        <dbReference type="Proteomes" id="UP000383122"/>
    </source>
</evidence>
<evidence type="ECO:0000259" key="5">
    <source>
        <dbReference type="Pfam" id="PF08479"/>
    </source>
</evidence>
<dbReference type="Gene3D" id="3.10.20.310">
    <property type="entry name" value="membrane protein fhac"/>
    <property type="match status" value="1"/>
</dbReference>
<evidence type="ECO:0000256" key="2">
    <source>
        <dbReference type="ARBA" id="ARBA00022692"/>
    </source>
</evidence>
<sequence length="523" mass="57556">MHEDASGWPTLTDETPCFRIDTFELDTPQALSEPAQGEGAASSTSNKFAFAREWTSHYAGKCVGKQGLETIVKGLQREILRRGYITTRVLLPEQDLSTGTLRIALIPGVIGQIRFDDPTLRGTWKNAFPTRSGDVLDLRDLEQGLEQMKRVPNQDVSMQIIPSASNAPGQSDIALDVNRTRPWTLIASVDNAGTRATGKLQGSLSAGVFNPLGLNDMFNVGVTHDLLLRDRTFGSRGWNGSYSIPWGYTTATLAAYASTYYQQIAGVNQTFVASGNAQTVDFKLHRVLSRSQRHVTGAQVRLSRRFGQSFIEDIEITHQRRNNTLLELGLTQRHYLGSAQLDGFIAYRQGLGAFGAQADRLGSRGGPTYRFRMAVVDANVNVPFALSQKRFRFVTTFHGQYTANHLYYIDSLSIGSRYTVRGFDGETMLATARGFYWRNELQIPIGQTAQSLYAGVDFGQVWGPQPVALNGTRLTGAVMGVKGSVVTRFGSYGYDLFAGTPLHKPSGFPTAKWTVGFQLTAHL</sequence>
<dbReference type="InterPro" id="IPR035251">
    <property type="entry name" value="ShlB_POTRA"/>
</dbReference>
<dbReference type="EMBL" id="CABPSP010000010">
    <property type="protein sequence ID" value="VVE69534.1"/>
    <property type="molecule type" value="Genomic_DNA"/>
</dbReference>
<dbReference type="InterPro" id="IPR027282">
    <property type="entry name" value="TPS"/>
</dbReference>
<dbReference type="Pfam" id="PF17287">
    <property type="entry name" value="POTRA_3"/>
    <property type="match status" value="1"/>
</dbReference>